<dbReference type="GO" id="GO:0043565">
    <property type="term" value="F:sequence-specific DNA binding"/>
    <property type="evidence" value="ECO:0007669"/>
    <property type="project" value="InterPro"/>
</dbReference>
<dbReference type="Proteomes" id="UP001144096">
    <property type="component" value="Unassembled WGS sequence"/>
</dbReference>
<name>A0A9X2NEY0_9PSEU</name>
<dbReference type="Gene3D" id="2.60.120.10">
    <property type="entry name" value="Jelly Rolls"/>
    <property type="match status" value="1"/>
</dbReference>
<dbReference type="InterPro" id="IPR018062">
    <property type="entry name" value="HTH_AraC-typ_CS"/>
</dbReference>
<evidence type="ECO:0000256" key="1">
    <source>
        <dbReference type="ARBA" id="ARBA00022490"/>
    </source>
</evidence>
<dbReference type="AlphaFoldDB" id="A0A9X2NEY0"/>
<dbReference type="SMART" id="SM00342">
    <property type="entry name" value="HTH_ARAC"/>
    <property type="match status" value="1"/>
</dbReference>
<feature type="domain" description="HTH araC/xylS-type" evidence="6">
    <location>
        <begin position="191"/>
        <end position="289"/>
    </location>
</feature>
<keyword evidence="1" id="KW-0963">Cytoplasm</keyword>
<dbReference type="InterPro" id="IPR009057">
    <property type="entry name" value="Homeodomain-like_sf"/>
</dbReference>
<dbReference type="PANTHER" id="PTHR46796">
    <property type="entry name" value="HTH-TYPE TRANSCRIPTIONAL ACTIVATOR RHAS-RELATED"/>
    <property type="match status" value="1"/>
</dbReference>
<evidence type="ECO:0000256" key="4">
    <source>
        <dbReference type="ARBA" id="ARBA00023159"/>
    </source>
</evidence>
<dbReference type="PRINTS" id="PR00032">
    <property type="entry name" value="HTHARAC"/>
</dbReference>
<keyword evidence="2" id="KW-0805">Transcription regulation</keyword>
<proteinExistence type="predicted"/>
<dbReference type="InterPro" id="IPR050204">
    <property type="entry name" value="AraC_XylS_family_regulators"/>
</dbReference>
<evidence type="ECO:0000256" key="3">
    <source>
        <dbReference type="ARBA" id="ARBA00023125"/>
    </source>
</evidence>
<gene>
    <name evidence="7" type="ORF">M8542_32360</name>
</gene>
<dbReference type="InterPro" id="IPR018060">
    <property type="entry name" value="HTH_AraC"/>
</dbReference>
<keyword evidence="3" id="KW-0238">DNA-binding</keyword>
<keyword evidence="4" id="KW-0010">Activator</keyword>
<dbReference type="PROSITE" id="PS01124">
    <property type="entry name" value="HTH_ARAC_FAMILY_2"/>
    <property type="match status" value="1"/>
</dbReference>
<dbReference type="Pfam" id="PF12852">
    <property type="entry name" value="Cupin_6"/>
    <property type="match status" value="1"/>
</dbReference>
<evidence type="ECO:0000256" key="5">
    <source>
        <dbReference type="ARBA" id="ARBA00023163"/>
    </source>
</evidence>
<keyword evidence="5" id="KW-0804">Transcription</keyword>
<dbReference type="SUPFAM" id="SSF51215">
    <property type="entry name" value="Regulatory protein AraC"/>
    <property type="match status" value="1"/>
</dbReference>
<sequence>MDLLSDAIAAVRVGRPTSNRLRAGDDWCYRFAPYEGAGFHVLLRGSGWLIPDGGPPVPLGAGDVVLVPHGRAHTLSATPDAAGAVPFETAVADPAGRTEFLCGKYRLAHARRHPVLASLPDVVHLPAQVGRHPELRAAIDLLGGEVTEPRPGSATVLTGLLDLLLVYLIRAWLAGNPGAGWPRALRDTEVAAALEALHANPEAPWRIEDLAARVGLSRATLARRFTALTGQPPMAYLTWWRLTTAARLLQDTDLPLPSIAAKVGYGSPFAFSHAFKRQFGVAPGGFRSAP</sequence>
<comment type="caution">
    <text evidence="7">The sequence shown here is derived from an EMBL/GenBank/DDBJ whole genome shotgun (WGS) entry which is preliminary data.</text>
</comment>
<dbReference type="SUPFAM" id="SSF46689">
    <property type="entry name" value="Homeodomain-like"/>
    <property type="match status" value="2"/>
</dbReference>
<reference evidence="7" key="1">
    <citation type="submission" date="2022-06" db="EMBL/GenBank/DDBJ databases">
        <title>Amycolatopsis iheyaensis sp. nov., a new species of the genus Amycolatopsis isolated from soil in Iheya island, Japan.</title>
        <authorList>
            <person name="Ngamcharungchit C."/>
            <person name="Kanto H."/>
            <person name="Take A."/>
            <person name="Intra B."/>
            <person name="Matsumoto A."/>
            <person name="Panbangred W."/>
            <person name="Inahashi Y."/>
        </authorList>
    </citation>
    <scope>NUCLEOTIDE SEQUENCE</scope>
    <source>
        <strain evidence="7">OK19-0408</strain>
    </source>
</reference>
<organism evidence="7 8">
    <name type="scientific">Amycolatopsis iheyensis</name>
    <dbReference type="NCBI Taxonomy" id="2945988"/>
    <lineage>
        <taxon>Bacteria</taxon>
        <taxon>Bacillati</taxon>
        <taxon>Actinomycetota</taxon>
        <taxon>Actinomycetes</taxon>
        <taxon>Pseudonocardiales</taxon>
        <taxon>Pseudonocardiaceae</taxon>
        <taxon>Amycolatopsis</taxon>
    </lineage>
</organism>
<dbReference type="PANTHER" id="PTHR46796:SF13">
    <property type="entry name" value="HTH-TYPE TRANSCRIPTIONAL ACTIVATOR RHAS"/>
    <property type="match status" value="1"/>
</dbReference>
<accession>A0A9X2NEY0</accession>
<protein>
    <submittedName>
        <fullName evidence="7">AraC family transcriptional regulator</fullName>
    </submittedName>
</protein>
<dbReference type="InterPro" id="IPR037923">
    <property type="entry name" value="HTH-like"/>
</dbReference>
<dbReference type="GO" id="GO:0003700">
    <property type="term" value="F:DNA-binding transcription factor activity"/>
    <property type="evidence" value="ECO:0007669"/>
    <property type="project" value="InterPro"/>
</dbReference>
<dbReference type="InterPro" id="IPR032783">
    <property type="entry name" value="AraC_lig"/>
</dbReference>
<dbReference type="PROSITE" id="PS00041">
    <property type="entry name" value="HTH_ARAC_FAMILY_1"/>
    <property type="match status" value="1"/>
</dbReference>
<dbReference type="InterPro" id="IPR014710">
    <property type="entry name" value="RmlC-like_jellyroll"/>
</dbReference>
<dbReference type="Gene3D" id="1.10.10.60">
    <property type="entry name" value="Homeodomain-like"/>
    <property type="match status" value="2"/>
</dbReference>
<evidence type="ECO:0000313" key="7">
    <source>
        <dbReference type="EMBL" id="MCR6487531.1"/>
    </source>
</evidence>
<evidence type="ECO:0000259" key="6">
    <source>
        <dbReference type="PROSITE" id="PS01124"/>
    </source>
</evidence>
<dbReference type="RefSeq" id="WP_257924095.1">
    <property type="nucleotide sequence ID" value="NZ_JAMXQV010000019.1"/>
</dbReference>
<dbReference type="EMBL" id="JAMXQV010000019">
    <property type="protein sequence ID" value="MCR6487531.1"/>
    <property type="molecule type" value="Genomic_DNA"/>
</dbReference>
<dbReference type="InterPro" id="IPR020449">
    <property type="entry name" value="Tscrpt_reg_AraC-type_HTH"/>
</dbReference>
<dbReference type="Pfam" id="PF12833">
    <property type="entry name" value="HTH_18"/>
    <property type="match status" value="1"/>
</dbReference>
<keyword evidence="8" id="KW-1185">Reference proteome</keyword>
<evidence type="ECO:0000256" key="2">
    <source>
        <dbReference type="ARBA" id="ARBA00023015"/>
    </source>
</evidence>
<evidence type="ECO:0000313" key="8">
    <source>
        <dbReference type="Proteomes" id="UP001144096"/>
    </source>
</evidence>